<feature type="region of interest" description="Disordered" evidence="1">
    <location>
        <begin position="36"/>
        <end position="57"/>
    </location>
</feature>
<feature type="chain" id="PRO_5009524080" description="Secreted protein" evidence="2">
    <location>
        <begin position="21"/>
        <end position="163"/>
    </location>
</feature>
<evidence type="ECO:0000256" key="2">
    <source>
        <dbReference type="SAM" id="SignalP"/>
    </source>
</evidence>
<feature type="compositionally biased region" description="Polar residues" evidence="1">
    <location>
        <begin position="38"/>
        <end position="52"/>
    </location>
</feature>
<name>A0A1F6E8U1_9BACT</name>
<evidence type="ECO:0008006" key="5">
    <source>
        <dbReference type="Google" id="ProtNLM"/>
    </source>
</evidence>
<protein>
    <recommendedName>
        <fullName evidence="5">Secreted protein</fullName>
    </recommendedName>
</protein>
<dbReference type="AlphaFoldDB" id="A0A1F6E8U1"/>
<proteinExistence type="predicted"/>
<keyword evidence="2" id="KW-0732">Signal</keyword>
<comment type="caution">
    <text evidence="3">The sequence shown here is derived from an EMBL/GenBank/DDBJ whole genome shotgun (WGS) entry which is preliminary data.</text>
</comment>
<evidence type="ECO:0000313" key="4">
    <source>
        <dbReference type="Proteomes" id="UP000176914"/>
    </source>
</evidence>
<organism evidence="3 4">
    <name type="scientific">Candidatus Kaiserbacteria bacterium RIFCSPHIGHO2_02_FULL_55_25</name>
    <dbReference type="NCBI Taxonomy" id="1798498"/>
    <lineage>
        <taxon>Bacteria</taxon>
        <taxon>Candidatus Kaiseribacteriota</taxon>
    </lineage>
</organism>
<evidence type="ECO:0000313" key="3">
    <source>
        <dbReference type="EMBL" id="OGG70031.1"/>
    </source>
</evidence>
<dbReference type="EMBL" id="MFLL01000006">
    <property type="protein sequence ID" value="OGG70031.1"/>
    <property type="molecule type" value="Genomic_DNA"/>
</dbReference>
<gene>
    <name evidence="3" type="ORF">A3C20_02565</name>
</gene>
<evidence type="ECO:0000256" key="1">
    <source>
        <dbReference type="SAM" id="MobiDB-lite"/>
    </source>
</evidence>
<reference evidence="3 4" key="1">
    <citation type="journal article" date="2016" name="Nat. Commun.">
        <title>Thousands of microbial genomes shed light on interconnected biogeochemical processes in an aquifer system.</title>
        <authorList>
            <person name="Anantharaman K."/>
            <person name="Brown C.T."/>
            <person name="Hug L.A."/>
            <person name="Sharon I."/>
            <person name="Castelle C.J."/>
            <person name="Probst A.J."/>
            <person name="Thomas B.C."/>
            <person name="Singh A."/>
            <person name="Wilkins M.J."/>
            <person name="Karaoz U."/>
            <person name="Brodie E.L."/>
            <person name="Williams K.H."/>
            <person name="Hubbard S.S."/>
            <person name="Banfield J.F."/>
        </authorList>
    </citation>
    <scope>NUCLEOTIDE SEQUENCE [LARGE SCALE GENOMIC DNA]</scope>
</reference>
<dbReference type="Proteomes" id="UP000176914">
    <property type="component" value="Unassembled WGS sequence"/>
</dbReference>
<feature type="signal peptide" evidence="2">
    <location>
        <begin position="1"/>
        <end position="20"/>
    </location>
</feature>
<sequence>MKIRWFLALCALILPTVASATERQVYPLRPEVNMPYQPKTTTSHKNTTGPSNATATATANPRINVNVYVGGARTAAGPQGACQSPACRRPACVNIARSRSDCRTSRKCPSRAGSNCPLPPERVAACGRLGGNLTVGRDGVNLWCVDPQGRRLSPTGAIIGFAR</sequence>
<accession>A0A1F6E8U1</accession>